<dbReference type="SMART" id="SM00382">
    <property type="entry name" value="AAA"/>
    <property type="match status" value="1"/>
</dbReference>
<dbReference type="AlphaFoldDB" id="Q6AJT8"/>
<dbReference type="InterPro" id="IPR020003">
    <property type="entry name" value="ATPase_a/bsu_AS"/>
</dbReference>
<reference evidence="11" key="1">
    <citation type="journal article" date="2004" name="Environ. Microbiol.">
        <title>The genome of Desulfotalea psychrophila, a sulfate-reducing bacterium from permanently cold Arctic sediments.</title>
        <authorList>
            <person name="Rabus R."/>
            <person name="Ruepp A."/>
            <person name="Frickey T."/>
            <person name="Rattei T."/>
            <person name="Fartmann B."/>
            <person name="Stark M."/>
            <person name="Bauer M."/>
            <person name="Zibat A."/>
            <person name="Lombardot T."/>
            <person name="Becker I."/>
            <person name="Amann J."/>
            <person name="Gellner K."/>
            <person name="Teeling H."/>
            <person name="Leuschner W.D."/>
            <person name="Gloeckner F.-O."/>
            <person name="Lupas A.N."/>
            <person name="Amann R."/>
            <person name="Klenk H.-P."/>
        </authorList>
    </citation>
    <scope>NUCLEOTIDE SEQUENCE [LARGE SCALE GENOMIC DNA]</scope>
    <source>
        <strain evidence="11">DSM 12343 / LSv54</strain>
    </source>
</reference>
<dbReference type="Pfam" id="PF02874">
    <property type="entry name" value="ATP-synt_ab_N"/>
    <property type="match status" value="1"/>
</dbReference>
<dbReference type="HOGENOM" id="CLU_022398_5_1_7"/>
<comment type="catalytic activity">
    <reaction evidence="8">
        <text>ATP + H2O + cellular proteinSide 1 = ADP + phosphate + cellular proteinSide 2.</text>
        <dbReference type="EC" id="7.4.2.8"/>
    </reaction>
</comment>
<dbReference type="CDD" id="cd01136">
    <property type="entry name" value="ATPase_flagellum-secretory_path_III"/>
    <property type="match status" value="1"/>
</dbReference>
<evidence type="ECO:0000259" key="9">
    <source>
        <dbReference type="SMART" id="SM00382"/>
    </source>
</evidence>
<dbReference type="InterPro" id="IPR003593">
    <property type="entry name" value="AAA+_ATPase"/>
</dbReference>
<protein>
    <submittedName>
        <fullName evidence="10">Probable flagellum-specific ATP synthase (FliI)</fullName>
    </submittedName>
</protein>
<dbReference type="OrthoDB" id="9803053at2"/>
<dbReference type="Gene3D" id="3.40.50.12240">
    <property type="match status" value="1"/>
</dbReference>
<evidence type="ECO:0000256" key="1">
    <source>
        <dbReference type="ARBA" id="ARBA00004496"/>
    </source>
</evidence>
<comment type="subcellular location">
    <subcellularLocation>
        <location evidence="1">Cytoplasm</location>
    </subcellularLocation>
</comment>
<keyword evidence="2" id="KW-0813">Transport</keyword>
<dbReference type="GO" id="GO:0005524">
    <property type="term" value="F:ATP binding"/>
    <property type="evidence" value="ECO:0007669"/>
    <property type="project" value="UniProtKB-KW"/>
</dbReference>
<dbReference type="GO" id="GO:0046933">
    <property type="term" value="F:proton-transporting ATP synthase activity, rotational mechanism"/>
    <property type="evidence" value="ECO:0007669"/>
    <property type="project" value="TreeGrafter"/>
</dbReference>
<evidence type="ECO:0000256" key="7">
    <source>
        <dbReference type="ARBA" id="ARBA00022967"/>
    </source>
</evidence>
<dbReference type="KEGG" id="dps:DP2659"/>
<evidence type="ECO:0000256" key="2">
    <source>
        <dbReference type="ARBA" id="ARBA00022448"/>
    </source>
</evidence>
<dbReference type="RefSeq" id="WP_011189900.1">
    <property type="nucleotide sequence ID" value="NC_006138.1"/>
</dbReference>
<accession>Q6AJT8</accession>
<dbReference type="InterPro" id="IPR004100">
    <property type="entry name" value="ATPase_F1/V1/A1_a/bsu_N"/>
</dbReference>
<dbReference type="Pfam" id="PF00006">
    <property type="entry name" value="ATP-synt_ab"/>
    <property type="match status" value="1"/>
</dbReference>
<dbReference type="PANTHER" id="PTHR15184:SF9">
    <property type="entry name" value="SPI-1 TYPE 3 SECRETION SYSTEM ATPASE"/>
    <property type="match status" value="1"/>
</dbReference>
<evidence type="ECO:0000313" key="10">
    <source>
        <dbReference type="EMBL" id="CAG37388.1"/>
    </source>
</evidence>
<keyword evidence="6" id="KW-0653">Protein transport</keyword>
<dbReference type="eggNOG" id="COG1157">
    <property type="taxonomic scope" value="Bacteria"/>
</dbReference>
<dbReference type="PANTHER" id="PTHR15184">
    <property type="entry name" value="ATP SYNTHASE"/>
    <property type="match status" value="1"/>
</dbReference>
<dbReference type="GO" id="GO:0030257">
    <property type="term" value="C:type III protein secretion system complex"/>
    <property type="evidence" value="ECO:0007669"/>
    <property type="project" value="InterPro"/>
</dbReference>
<dbReference type="InterPro" id="IPR040627">
    <property type="entry name" value="T3SS_ATPase_C"/>
</dbReference>
<dbReference type="GO" id="GO:0005737">
    <property type="term" value="C:cytoplasm"/>
    <property type="evidence" value="ECO:0007669"/>
    <property type="project" value="UniProtKB-SubCell"/>
</dbReference>
<evidence type="ECO:0000256" key="8">
    <source>
        <dbReference type="ARBA" id="ARBA00034006"/>
    </source>
</evidence>
<dbReference type="Pfam" id="PF18269">
    <property type="entry name" value="T3SS_ATPase_C"/>
    <property type="match status" value="1"/>
</dbReference>
<dbReference type="Proteomes" id="UP000000602">
    <property type="component" value="Chromosome"/>
</dbReference>
<dbReference type="FunFam" id="3.40.50.12240:FF:000002">
    <property type="entry name" value="Flagellum-specific ATP synthase FliI"/>
    <property type="match status" value="1"/>
</dbReference>
<keyword evidence="4" id="KW-0547">Nucleotide-binding</keyword>
<evidence type="ECO:0000256" key="4">
    <source>
        <dbReference type="ARBA" id="ARBA00022741"/>
    </source>
</evidence>
<keyword evidence="11" id="KW-1185">Reference proteome</keyword>
<dbReference type="SUPFAM" id="SSF52540">
    <property type="entry name" value="P-loop containing nucleoside triphosphate hydrolases"/>
    <property type="match status" value="1"/>
</dbReference>
<dbReference type="InterPro" id="IPR005714">
    <property type="entry name" value="ATPase_T3SS_FliI/YscN"/>
</dbReference>
<dbReference type="InterPro" id="IPR000194">
    <property type="entry name" value="ATPase_F1/V1/A1_a/bsu_nucl-bd"/>
</dbReference>
<evidence type="ECO:0000256" key="5">
    <source>
        <dbReference type="ARBA" id="ARBA00022840"/>
    </source>
</evidence>
<dbReference type="CDD" id="cd18117">
    <property type="entry name" value="ATP-synt_flagellum-secretory_path_III_N"/>
    <property type="match status" value="1"/>
</dbReference>
<organism evidence="10 11">
    <name type="scientific">Desulfotalea psychrophila (strain LSv54 / DSM 12343)</name>
    <dbReference type="NCBI Taxonomy" id="177439"/>
    <lineage>
        <taxon>Bacteria</taxon>
        <taxon>Pseudomonadati</taxon>
        <taxon>Thermodesulfobacteriota</taxon>
        <taxon>Desulfobulbia</taxon>
        <taxon>Desulfobulbales</taxon>
        <taxon>Desulfocapsaceae</taxon>
        <taxon>Desulfotalea</taxon>
    </lineage>
</organism>
<evidence type="ECO:0000256" key="3">
    <source>
        <dbReference type="ARBA" id="ARBA00022490"/>
    </source>
</evidence>
<dbReference type="GO" id="GO:0030254">
    <property type="term" value="P:protein secretion by the type III secretion system"/>
    <property type="evidence" value="ECO:0007669"/>
    <property type="project" value="InterPro"/>
</dbReference>
<sequence>MPFNTQHLKDLNTIKVWGKVTKIVGLVVEGHCPHASIGSLCEISPVDHGSPIFGEVVGFRDGKVLLMPLGELRGLGAGSLIRVIRQSATMRVGPHLLGRVIDGMEVPQDTLPPPELSEEVELYALPPNPMLRDNICQPIDLGVRAINGLLTCGLGQRMGIMAGSGVGKSVLLGMMAKYAQADINVIALIGERGREVREFIERDLGPEGLARSVIVVVTSDQSPLLRMRGAFVATAIAEFFCKQGKNVLLMMDSVTRFAMAMREIGLAIGEPPTTKGYTPSVFATLPKLLERAGRFKGQGSITGIYTVLVDGDDMTEPVADSVRSILDGHIVLSRAIAAKNHFPAIDILASASRVMRDIVSPEHIELAGKLRTVLADYREAEDLINIGAYVKGTNKNIDLAIEKIEQAKLFLKQGYNQTTDMTETLEQLESLFAL</sequence>
<evidence type="ECO:0000313" key="11">
    <source>
        <dbReference type="Proteomes" id="UP000000602"/>
    </source>
</evidence>
<evidence type="ECO:0000256" key="6">
    <source>
        <dbReference type="ARBA" id="ARBA00022927"/>
    </source>
</evidence>
<keyword evidence="7" id="KW-1278">Translocase</keyword>
<dbReference type="GO" id="GO:0008564">
    <property type="term" value="F:protein-exporting ATPase activity"/>
    <property type="evidence" value="ECO:0007669"/>
    <property type="project" value="UniProtKB-EC"/>
</dbReference>
<dbReference type="PROSITE" id="PS00152">
    <property type="entry name" value="ATPASE_ALPHA_BETA"/>
    <property type="match status" value="1"/>
</dbReference>
<dbReference type="InterPro" id="IPR027417">
    <property type="entry name" value="P-loop_NTPase"/>
</dbReference>
<feature type="domain" description="AAA+ ATPase" evidence="9">
    <location>
        <begin position="154"/>
        <end position="362"/>
    </location>
</feature>
<dbReference type="NCBIfam" id="TIGR01026">
    <property type="entry name" value="fliI_yscN"/>
    <property type="match status" value="1"/>
</dbReference>
<name>Q6AJT8_DESPS</name>
<keyword evidence="5" id="KW-0067">ATP-binding</keyword>
<keyword evidence="3" id="KW-0963">Cytoplasm</keyword>
<dbReference type="EMBL" id="CR522870">
    <property type="protein sequence ID" value="CAG37388.1"/>
    <property type="molecule type" value="Genomic_DNA"/>
</dbReference>
<proteinExistence type="predicted"/>
<dbReference type="STRING" id="177439.DP2659"/>
<dbReference type="GO" id="GO:0016887">
    <property type="term" value="F:ATP hydrolysis activity"/>
    <property type="evidence" value="ECO:0007669"/>
    <property type="project" value="InterPro"/>
</dbReference>
<dbReference type="InterPro" id="IPR050053">
    <property type="entry name" value="ATPase_alpha/beta_chains"/>
</dbReference>
<gene>
    <name evidence="10" type="ordered locus">DP2659</name>
</gene>